<dbReference type="InterPro" id="IPR014014">
    <property type="entry name" value="RNA_helicase_DEAD_Q_motif"/>
</dbReference>
<dbReference type="PROSITE" id="PS00072">
    <property type="entry name" value="ACYL_COA_DH_1"/>
    <property type="match status" value="1"/>
</dbReference>
<dbReference type="Pfam" id="PF02770">
    <property type="entry name" value="Acyl-CoA_dh_M"/>
    <property type="match status" value="1"/>
</dbReference>
<dbReference type="PROSITE" id="PS00073">
    <property type="entry name" value="ACYL_COA_DH_2"/>
    <property type="match status" value="1"/>
</dbReference>
<comment type="cofactor">
    <cofactor evidence="1">
        <name>FAD</name>
        <dbReference type="ChEBI" id="CHEBI:57692"/>
    </cofactor>
</comment>
<sequence>MFSRSIVYKALQVTSKFSPVFSQTKRGVAYIGTLPEDYQMLRDTVRNFSNKKLAPIAAKLDSEHLYPKNEIKEMGELGLMAMDVPTEDNGSGLDYLSYAISMEEISRGCASTGVIMSVNNSLYLGPILKFGTPEQRKQFIHPYTQGDRVGCFALSEPGNGSDAGAASTTAKLEGNEYVINGTKAWITNGYEAEAIVLLATTDKAKKHKGISAFLVPKNTPGLSLGKKERKLGIRASSTCNLIFENCRIPKEYLLGKEGDGFKLAMMTLDAGRIGIASQALGIGQAAIDCAVNYAEQRKAFGNPISKLQAIQFKLADMEVKLESARLLTWKAATLKDEKKPFTQEAAMAKLAASEAATFCAHQAIQVLGGMGYVEEMPAERHYRDARITEIYEGTSEIQRDSVSVERLLIVIPDMIRDHHFQKRPVTMIMDGTANEMETLESSRRIFMGTSRNDPKSPLYSEKSFEELKVPEPLIRAISHMGFYRPSRIQSISLSALLARPPSNLIAQAHSGTGKTAAFLLVCLIKVIPEYQRPQVLVLSPTYELAIQTHSTAEHLAQAMGDIKVHLAVRGRRPPYSKLTEHIIIGTPGKIVDYALRFKLFDLRSLHTFVLDEADIMIDIQGHHDQSIRIQRLLNSNCQMMFFSATFSELVVKFAEVIVPNPIIMLVHRQDLSLDNIKQYYIECRDLDDKIKALEVIYGLTTVAQSIVFCPTRKVACWLVQHLKKRHLSVGLLSADMSALQRLETLNKFRNGTERILVTTNVCARGIDVRQVNLVANFDLPRCRDGTVDYETYIHRIGRTGRFGMRGSAFNMIQTEYDKVMIQQIIMHFNHPITKFDINNPDDIEKLCDT</sequence>
<feature type="domain" description="DEAD-box RNA helicase Q" evidence="13">
    <location>
        <begin position="462"/>
        <end position="490"/>
    </location>
</feature>
<gene>
    <name evidence="14" type="ORF">LAZ67_5000809</name>
</gene>
<dbReference type="InterPro" id="IPR037069">
    <property type="entry name" value="AcylCoA_DH/ox_N_sf"/>
</dbReference>
<dbReference type="SUPFAM" id="SSF52540">
    <property type="entry name" value="P-loop containing nucleoside triphosphate hydrolases"/>
    <property type="match status" value="1"/>
</dbReference>
<keyword evidence="8" id="KW-0274">FAD</keyword>
<dbReference type="PROSITE" id="PS51194">
    <property type="entry name" value="HELICASE_CTER"/>
    <property type="match status" value="1"/>
</dbReference>
<dbReference type="Proteomes" id="UP001235939">
    <property type="component" value="Chromosome 05"/>
</dbReference>
<keyword evidence="6" id="KW-0378">Hydrolase</keyword>
<comment type="similarity">
    <text evidence="2">Belongs to the acyl-CoA dehydrogenase family.</text>
</comment>
<dbReference type="InterPro" id="IPR013786">
    <property type="entry name" value="AcylCoA_DH/ox_N"/>
</dbReference>
<evidence type="ECO:0000259" key="13">
    <source>
        <dbReference type="PROSITE" id="PS51195"/>
    </source>
</evidence>
<feature type="domain" description="Helicase ATP-binding" evidence="11">
    <location>
        <begin position="495"/>
        <end position="664"/>
    </location>
</feature>
<keyword evidence="9" id="KW-0067">ATP-binding</keyword>
<evidence type="ECO:0000259" key="12">
    <source>
        <dbReference type="PROSITE" id="PS51194"/>
    </source>
</evidence>
<dbReference type="Pfam" id="PF00441">
    <property type="entry name" value="Acyl-CoA_dh_1"/>
    <property type="match status" value="1"/>
</dbReference>
<dbReference type="Gene3D" id="3.40.50.300">
    <property type="entry name" value="P-loop containing nucleotide triphosphate hydrolases"/>
    <property type="match status" value="2"/>
</dbReference>
<dbReference type="CDD" id="cd18787">
    <property type="entry name" value="SF2_C_DEAD"/>
    <property type="match status" value="1"/>
</dbReference>
<dbReference type="InterPro" id="IPR009075">
    <property type="entry name" value="AcylCo_DH/oxidase_C"/>
</dbReference>
<dbReference type="SUPFAM" id="SSF56645">
    <property type="entry name" value="Acyl-CoA dehydrogenase NM domain-like"/>
    <property type="match status" value="1"/>
</dbReference>
<accession>A0ABY6KF62</accession>
<reference evidence="14 15" key="1">
    <citation type="submission" date="2022-01" db="EMBL/GenBank/DDBJ databases">
        <title>A chromosomal length assembly of Cordylochernes scorpioides.</title>
        <authorList>
            <person name="Zeh D."/>
            <person name="Zeh J."/>
        </authorList>
    </citation>
    <scope>NUCLEOTIDE SEQUENCE [LARGE SCALE GENOMIC DNA]</scope>
    <source>
        <strain evidence="14">IN4F17</strain>
        <tissue evidence="14">Whole Body</tissue>
    </source>
</reference>
<feature type="domain" description="Helicase C-terminal" evidence="12">
    <location>
        <begin position="675"/>
        <end position="843"/>
    </location>
</feature>
<evidence type="ECO:0000256" key="8">
    <source>
        <dbReference type="ARBA" id="ARBA00022827"/>
    </source>
</evidence>
<dbReference type="Gene3D" id="1.20.140.10">
    <property type="entry name" value="Butyryl-CoA Dehydrogenase, subunit A, domain 3"/>
    <property type="match status" value="1"/>
</dbReference>
<dbReference type="InterPro" id="IPR036250">
    <property type="entry name" value="AcylCo_DH-like_C"/>
</dbReference>
<dbReference type="InterPro" id="IPR014001">
    <property type="entry name" value="Helicase_ATP-bd"/>
</dbReference>
<evidence type="ECO:0000313" key="15">
    <source>
        <dbReference type="Proteomes" id="UP001235939"/>
    </source>
</evidence>
<keyword evidence="5" id="KW-0547">Nucleotide-binding</keyword>
<dbReference type="SMART" id="SM00490">
    <property type="entry name" value="HELICc"/>
    <property type="match status" value="1"/>
</dbReference>
<evidence type="ECO:0000256" key="6">
    <source>
        <dbReference type="ARBA" id="ARBA00022801"/>
    </source>
</evidence>
<evidence type="ECO:0000256" key="4">
    <source>
        <dbReference type="ARBA" id="ARBA00022630"/>
    </source>
</evidence>
<dbReference type="PROSITE" id="PS51192">
    <property type="entry name" value="HELICASE_ATP_BIND_1"/>
    <property type="match status" value="1"/>
</dbReference>
<organism evidence="14 15">
    <name type="scientific">Cordylochernes scorpioides</name>
    <dbReference type="NCBI Taxonomy" id="51811"/>
    <lineage>
        <taxon>Eukaryota</taxon>
        <taxon>Metazoa</taxon>
        <taxon>Ecdysozoa</taxon>
        <taxon>Arthropoda</taxon>
        <taxon>Chelicerata</taxon>
        <taxon>Arachnida</taxon>
        <taxon>Pseudoscorpiones</taxon>
        <taxon>Cheliferoidea</taxon>
        <taxon>Chernetidae</taxon>
        <taxon>Cordylochernes</taxon>
    </lineage>
</organism>
<dbReference type="PROSITE" id="PS51195">
    <property type="entry name" value="Q_MOTIF"/>
    <property type="match status" value="1"/>
</dbReference>
<evidence type="ECO:0000259" key="11">
    <source>
        <dbReference type="PROSITE" id="PS51192"/>
    </source>
</evidence>
<dbReference type="InterPro" id="IPR006089">
    <property type="entry name" value="Acyl-CoA_DH_CS"/>
</dbReference>
<dbReference type="InterPro" id="IPR006091">
    <property type="entry name" value="Acyl-CoA_Oxase/DH_mid-dom"/>
</dbReference>
<dbReference type="EC" id="3.6.4.13" evidence="3"/>
<dbReference type="Pfam" id="PF00270">
    <property type="entry name" value="DEAD"/>
    <property type="match status" value="1"/>
</dbReference>
<proteinExistence type="inferred from homology"/>
<dbReference type="InterPro" id="IPR001650">
    <property type="entry name" value="Helicase_C-like"/>
</dbReference>
<protein>
    <recommendedName>
        <fullName evidence="3">RNA helicase</fullName>
        <ecNumber evidence="3">3.6.4.13</ecNumber>
    </recommendedName>
</protein>
<dbReference type="PANTHER" id="PTHR43884">
    <property type="entry name" value="ACYL-COA DEHYDROGENASE"/>
    <property type="match status" value="1"/>
</dbReference>
<dbReference type="EMBL" id="CP092867">
    <property type="protein sequence ID" value="UYV67476.1"/>
    <property type="molecule type" value="Genomic_DNA"/>
</dbReference>
<dbReference type="InterPro" id="IPR046373">
    <property type="entry name" value="Acyl-CoA_Oxase/DH_mid-dom_sf"/>
</dbReference>
<evidence type="ECO:0000256" key="7">
    <source>
        <dbReference type="ARBA" id="ARBA00022806"/>
    </source>
</evidence>
<dbReference type="Gene3D" id="1.10.540.10">
    <property type="entry name" value="Acyl-CoA dehydrogenase/oxidase, N-terminal domain"/>
    <property type="match status" value="1"/>
</dbReference>
<evidence type="ECO:0000256" key="3">
    <source>
        <dbReference type="ARBA" id="ARBA00012552"/>
    </source>
</evidence>
<dbReference type="InterPro" id="IPR009100">
    <property type="entry name" value="AcylCoA_DH/oxidase_NM_dom_sf"/>
</dbReference>
<evidence type="ECO:0000256" key="2">
    <source>
        <dbReference type="ARBA" id="ARBA00009347"/>
    </source>
</evidence>
<feature type="short sequence motif" description="Q motif" evidence="10">
    <location>
        <begin position="462"/>
        <end position="490"/>
    </location>
</feature>
<dbReference type="Gene3D" id="2.40.110.10">
    <property type="entry name" value="Butyryl-CoA Dehydrogenase, subunit A, domain 2"/>
    <property type="match status" value="1"/>
</dbReference>
<evidence type="ECO:0000256" key="5">
    <source>
        <dbReference type="ARBA" id="ARBA00022741"/>
    </source>
</evidence>
<dbReference type="InterPro" id="IPR027417">
    <property type="entry name" value="P-loop_NTPase"/>
</dbReference>
<keyword evidence="7" id="KW-0347">Helicase</keyword>
<dbReference type="SUPFAM" id="SSF47203">
    <property type="entry name" value="Acyl-CoA dehydrogenase C-terminal domain-like"/>
    <property type="match status" value="1"/>
</dbReference>
<evidence type="ECO:0000313" key="14">
    <source>
        <dbReference type="EMBL" id="UYV67476.1"/>
    </source>
</evidence>
<evidence type="ECO:0000256" key="1">
    <source>
        <dbReference type="ARBA" id="ARBA00001974"/>
    </source>
</evidence>
<dbReference type="PANTHER" id="PTHR43884:SF12">
    <property type="entry name" value="ISOVALERYL-COA DEHYDROGENASE, MITOCHONDRIAL-RELATED"/>
    <property type="match status" value="1"/>
</dbReference>
<dbReference type="SMART" id="SM00487">
    <property type="entry name" value="DEXDc"/>
    <property type="match status" value="1"/>
</dbReference>
<evidence type="ECO:0000256" key="9">
    <source>
        <dbReference type="ARBA" id="ARBA00022840"/>
    </source>
</evidence>
<evidence type="ECO:0000256" key="10">
    <source>
        <dbReference type="PROSITE-ProRule" id="PRU00552"/>
    </source>
</evidence>
<keyword evidence="4" id="KW-0285">Flavoprotein</keyword>
<dbReference type="Pfam" id="PF00271">
    <property type="entry name" value="Helicase_C"/>
    <property type="match status" value="1"/>
</dbReference>
<dbReference type="Pfam" id="PF02771">
    <property type="entry name" value="Acyl-CoA_dh_N"/>
    <property type="match status" value="1"/>
</dbReference>
<name>A0ABY6KF62_9ARAC</name>
<keyword evidence="15" id="KW-1185">Reference proteome</keyword>
<dbReference type="InterPro" id="IPR011545">
    <property type="entry name" value="DEAD/DEAH_box_helicase_dom"/>
</dbReference>
<dbReference type="CDD" id="cd01158">
    <property type="entry name" value="SCAD_SBCAD"/>
    <property type="match status" value="1"/>
</dbReference>